<dbReference type="EMBL" id="CM042014">
    <property type="protein sequence ID" value="KAI3724113.1"/>
    <property type="molecule type" value="Genomic_DNA"/>
</dbReference>
<proteinExistence type="predicted"/>
<comment type="caution">
    <text evidence="1">The sequence shown here is derived from an EMBL/GenBank/DDBJ whole genome shotgun (WGS) entry which is preliminary data.</text>
</comment>
<accession>A0ACB9BQ40</accession>
<name>A0ACB9BQ40_CICIN</name>
<reference evidence="2" key="1">
    <citation type="journal article" date="2022" name="Mol. Ecol. Resour.">
        <title>The genomes of chicory, endive, great burdock and yacon provide insights into Asteraceae palaeo-polyploidization history and plant inulin production.</title>
        <authorList>
            <person name="Fan W."/>
            <person name="Wang S."/>
            <person name="Wang H."/>
            <person name="Wang A."/>
            <person name="Jiang F."/>
            <person name="Liu H."/>
            <person name="Zhao H."/>
            <person name="Xu D."/>
            <person name="Zhang Y."/>
        </authorList>
    </citation>
    <scope>NUCLEOTIDE SEQUENCE [LARGE SCALE GENOMIC DNA]</scope>
    <source>
        <strain evidence="2">cv. Punajuju</strain>
    </source>
</reference>
<evidence type="ECO:0000313" key="1">
    <source>
        <dbReference type="EMBL" id="KAI3724113.1"/>
    </source>
</evidence>
<dbReference type="Proteomes" id="UP001055811">
    <property type="component" value="Linkage Group LG06"/>
</dbReference>
<gene>
    <name evidence="1" type="ORF">L2E82_35879</name>
</gene>
<sequence length="138" mass="15942">MVPTLAKRSSPTSNRERPIRALLERRYLTAYYRYLSRCLLSLRKSIFHWVSGPSLRLINAIPFQTLVPLFDLAVSYYPLVQAHNLIATCHFPHCSFDGASLESLKVISLCGFINGLFRRKRRCTNFIINRFSIGLYSK</sequence>
<protein>
    <submittedName>
        <fullName evidence="1">Uncharacterized protein</fullName>
    </submittedName>
</protein>
<evidence type="ECO:0000313" key="2">
    <source>
        <dbReference type="Proteomes" id="UP001055811"/>
    </source>
</evidence>
<organism evidence="1 2">
    <name type="scientific">Cichorium intybus</name>
    <name type="common">Chicory</name>
    <dbReference type="NCBI Taxonomy" id="13427"/>
    <lineage>
        <taxon>Eukaryota</taxon>
        <taxon>Viridiplantae</taxon>
        <taxon>Streptophyta</taxon>
        <taxon>Embryophyta</taxon>
        <taxon>Tracheophyta</taxon>
        <taxon>Spermatophyta</taxon>
        <taxon>Magnoliopsida</taxon>
        <taxon>eudicotyledons</taxon>
        <taxon>Gunneridae</taxon>
        <taxon>Pentapetalae</taxon>
        <taxon>asterids</taxon>
        <taxon>campanulids</taxon>
        <taxon>Asterales</taxon>
        <taxon>Asteraceae</taxon>
        <taxon>Cichorioideae</taxon>
        <taxon>Cichorieae</taxon>
        <taxon>Cichoriinae</taxon>
        <taxon>Cichorium</taxon>
    </lineage>
</organism>
<reference evidence="1 2" key="2">
    <citation type="journal article" date="2022" name="Mol. Ecol. Resour.">
        <title>The genomes of chicory, endive, great burdock and yacon provide insights into Asteraceae paleo-polyploidization history and plant inulin production.</title>
        <authorList>
            <person name="Fan W."/>
            <person name="Wang S."/>
            <person name="Wang H."/>
            <person name="Wang A."/>
            <person name="Jiang F."/>
            <person name="Liu H."/>
            <person name="Zhao H."/>
            <person name="Xu D."/>
            <person name="Zhang Y."/>
        </authorList>
    </citation>
    <scope>NUCLEOTIDE SEQUENCE [LARGE SCALE GENOMIC DNA]</scope>
    <source>
        <strain evidence="2">cv. Punajuju</strain>
        <tissue evidence="1">Leaves</tissue>
    </source>
</reference>
<keyword evidence="2" id="KW-1185">Reference proteome</keyword>